<dbReference type="OrthoDB" id="7593213at2"/>
<sequence>MSAPQSDNAKQICENILIEGKRYNVEHRILPSEDAVANRLLARGIELTEAYEELHGKLHAHPHALQIFLGLVLSTAAFWNPEKIAKARAARGDLGKVNQQIARKAAELAGLLQQRSDLHNTSGFGTDTHYHVCDVIEAAAKSNYLFTSYVQERLDALHGQFDLKYWPSLSDFLHEVASDAEDAVMEATDPLTAAATMASRPSQADFVKALLAAIDENRGRNHGQLPNDFKVTDNTLATLASCVLDLGVEDLVDGAYVKRLRQRERDGAK</sequence>
<name>A0A2P1NMA9_9BURK</name>
<proteinExistence type="predicted"/>
<keyword evidence="2" id="KW-1185">Reference proteome</keyword>
<dbReference type="KEGG" id="melm:C7H73_11330"/>
<gene>
    <name evidence="1" type="ORF">C7H73_11330</name>
</gene>
<accession>A0A2P1NMA9</accession>
<dbReference type="RefSeq" id="WP_106846747.1">
    <property type="nucleotide sequence ID" value="NZ_CP027792.1"/>
</dbReference>
<protein>
    <submittedName>
        <fullName evidence="1">Uncharacterized protein</fullName>
    </submittedName>
</protein>
<dbReference type="EMBL" id="CP027792">
    <property type="protein sequence ID" value="AVP58194.1"/>
    <property type="molecule type" value="Genomic_DNA"/>
</dbReference>
<reference evidence="2" key="1">
    <citation type="submission" date="2018-03" db="EMBL/GenBank/DDBJ databases">
        <title>Genome sequencing of Melaminivora sp. strain SC2-7.</title>
        <authorList>
            <person name="Kim S.-J."/>
            <person name="Heo J."/>
            <person name="Ahn J.-H."/>
            <person name="Kwon S.-W."/>
        </authorList>
    </citation>
    <scope>NUCLEOTIDE SEQUENCE [LARGE SCALE GENOMIC DNA]</scope>
    <source>
        <strain evidence="2">SC2-7</strain>
    </source>
</reference>
<dbReference type="Proteomes" id="UP000241829">
    <property type="component" value="Chromosome"/>
</dbReference>
<dbReference type="AlphaFoldDB" id="A0A2P1NMA9"/>
<evidence type="ECO:0000313" key="2">
    <source>
        <dbReference type="Proteomes" id="UP000241829"/>
    </source>
</evidence>
<evidence type="ECO:0000313" key="1">
    <source>
        <dbReference type="EMBL" id="AVP58194.1"/>
    </source>
</evidence>
<organism evidence="1 2">
    <name type="scientific">Pulveribacter suum</name>
    <dbReference type="NCBI Taxonomy" id="2116657"/>
    <lineage>
        <taxon>Bacteria</taxon>
        <taxon>Pseudomonadati</taxon>
        <taxon>Pseudomonadota</taxon>
        <taxon>Betaproteobacteria</taxon>
        <taxon>Burkholderiales</taxon>
        <taxon>Comamonadaceae</taxon>
        <taxon>Pulveribacter</taxon>
    </lineage>
</organism>